<protein>
    <submittedName>
        <fullName evidence="1">DUF2535 family protein</fullName>
    </submittedName>
</protein>
<dbReference type="RefSeq" id="WP_148974335.1">
    <property type="nucleotide sequence ID" value="NZ_VTER01000004.1"/>
</dbReference>
<sequence>MLFKSLEFKNAVGQKVKVIEIPVLEEDSPNFFMIQFRLKTFISAVHKDTSRSSVYSFREYLKRVLKWKDYEHLFNVVELKNNA</sequence>
<evidence type="ECO:0000313" key="2">
    <source>
        <dbReference type="Proteomes" id="UP000322139"/>
    </source>
</evidence>
<reference evidence="1 2" key="1">
    <citation type="submission" date="2019-08" db="EMBL/GenBank/DDBJ databases">
        <title>Bacillus genomes from the desert of Cuatro Cienegas, Coahuila.</title>
        <authorList>
            <person name="Olmedo-Alvarez G."/>
        </authorList>
    </citation>
    <scope>NUCLEOTIDE SEQUENCE [LARGE SCALE GENOMIC DNA]</scope>
    <source>
        <strain evidence="1 2">CH446_14T</strain>
    </source>
</reference>
<organism evidence="1 2">
    <name type="scientific">Bacillus infantis</name>
    <dbReference type="NCBI Taxonomy" id="324767"/>
    <lineage>
        <taxon>Bacteria</taxon>
        <taxon>Bacillati</taxon>
        <taxon>Bacillota</taxon>
        <taxon>Bacilli</taxon>
        <taxon>Bacillales</taxon>
        <taxon>Bacillaceae</taxon>
        <taxon>Bacillus</taxon>
    </lineage>
</organism>
<name>A0A5D4RHN5_9BACI</name>
<proteinExistence type="predicted"/>
<dbReference type="Proteomes" id="UP000322139">
    <property type="component" value="Unassembled WGS sequence"/>
</dbReference>
<accession>A0A5D4RHN5</accession>
<evidence type="ECO:0000313" key="1">
    <source>
        <dbReference type="EMBL" id="TYS49188.1"/>
    </source>
</evidence>
<dbReference type="AlphaFoldDB" id="A0A5D4RHN5"/>
<dbReference type="Pfam" id="PF10751">
    <property type="entry name" value="DUF2535"/>
    <property type="match status" value="1"/>
</dbReference>
<dbReference type="EMBL" id="VTER01000004">
    <property type="protein sequence ID" value="TYS49188.1"/>
    <property type="molecule type" value="Genomic_DNA"/>
</dbReference>
<comment type="caution">
    <text evidence="1">The sequence shown here is derived from an EMBL/GenBank/DDBJ whole genome shotgun (WGS) entry which is preliminary data.</text>
</comment>
<gene>
    <name evidence="1" type="ORF">FZD51_08165</name>
</gene>
<dbReference type="InterPro" id="IPR019687">
    <property type="entry name" value="DUF2535"/>
</dbReference>